<dbReference type="SUPFAM" id="SSF54928">
    <property type="entry name" value="RNA-binding domain, RBD"/>
    <property type="match status" value="1"/>
</dbReference>
<name>A0AAN8LVA3_9TELE</name>
<dbReference type="SMART" id="SM00360">
    <property type="entry name" value="RRM"/>
    <property type="match status" value="1"/>
</dbReference>
<dbReference type="InterPro" id="IPR036397">
    <property type="entry name" value="RNaseH_sf"/>
</dbReference>
<evidence type="ECO:0000256" key="4">
    <source>
        <dbReference type="ARBA" id="ARBA00022884"/>
    </source>
</evidence>
<evidence type="ECO:0000256" key="2">
    <source>
        <dbReference type="ARBA" id="ARBA00004184"/>
    </source>
</evidence>
<dbReference type="InterPro" id="IPR000504">
    <property type="entry name" value="RRM_dom"/>
</dbReference>
<dbReference type="PROSITE" id="PS50102">
    <property type="entry name" value="RRM"/>
    <property type="match status" value="1"/>
</dbReference>
<evidence type="ECO:0000313" key="11">
    <source>
        <dbReference type="Proteomes" id="UP001356427"/>
    </source>
</evidence>
<dbReference type="FunFam" id="3.30.70.330:FF:000689">
    <property type="entry name" value="Small nuclear ribonucleoprotein U1 subunit 70"/>
    <property type="match status" value="1"/>
</dbReference>
<organism evidence="10 11">
    <name type="scientific">Coregonus suidteri</name>
    <dbReference type="NCBI Taxonomy" id="861788"/>
    <lineage>
        <taxon>Eukaryota</taxon>
        <taxon>Metazoa</taxon>
        <taxon>Chordata</taxon>
        <taxon>Craniata</taxon>
        <taxon>Vertebrata</taxon>
        <taxon>Euteleostomi</taxon>
        <taxon>Actinopterygii</taxon>
        <taxon>Neopterygii</taxon>
        <taxon>Teleostei</taxon>
        <taxon>Protacanthopterygii</taxon>
        <taxon>Salmoniformes</taxon>
        <taxon>Salmonidae</taxon>
        <taxon>Coregoninae</taxon>
        <taxon>Coregonus</taxon>
    </lineage>
</organism>
<dbReference type="InterPro" id="IPR016024">
    <property type="entry name" value="ARM-type_fold"/>
</dbReference>
<dbReference type="GO" id="GO:0016192">
    <property type="term" value="P:vesicle-mediated transport"/>
    <property type="evidence" value="ECO:0007669"/>
    <property type="project" value="InterPro"/>
</dbReference>
<dbReference type="AlphaFoldDB" id="A0AAN8LVA3"/>
<dbReference type="Gene3D" id="3.30.70.330">
    <property type="match status" value="1"/>
</dbReference>
<dbReference type="GO" id="GO:0015074">
    <property type="term" value="P:DNA integration"/>
    <property type="evidence" value="ECO:0007669"/>
    <property type="project" value="InterPro"/>
</dbReference>
<dbReference type="GO" id="GO:0006313">
    <property type="term" value="P:DNA transposition"/>
    <property type="evidence" value="ECO:0007669"/>
    <property type="project" value="InterPro"/>
</dbReference>
<evidence type="ECO:0000256" key="3">
    <source>
        <dbReference type="ARBA" id="ARBA00016996"/>
    </source>
</evidence>
<feature type="compositionally biased region" description="Basic and acidic residues" evidence="8">
    <location>
        <begin position="60"/>
        <end position="72"/>
    </location>
</feature>
<dbReference type="GO" id="GO:0030619">
    <property type="term" value="F:U1 snRNA binding"/>
    <property type="evidence" value="ECO:0007669"/>
    <property type="project" value="TreeGrafter"/>
</dbReference>
<dbReference type="GO" id="GO:0000398">
    <property type="term" value="P:mRNA splicing, via spliceosome"/>
    <property type="evidence" value="ECO:0007669"/>
    <property type="project" value="TreeGrafter"/>
</dbReference>
<dbReference type="GO" id="GO:0005685">
    <property type="term" value="C:U1 snRNP"/>
    <property type="evidence" value="ECO:0007669"/>
    <property type="project" value="TreeGrafter"/>
</dbReference>
<dbReference type="GO" id="GO:0071004">
    <property type="term" value="C:U2-type prespliceosome"/>
    <property type="evidence" value="ECO:0007669"/>
    <property type="project" value="TreeGrafter"/>
</dbReference>
<dbReference type="GO" id="GO:0012505">
    <property type="term" value="C:endomembrane system"/>
    <property type="evidence" value="ECO:0007669"/>
    <property type="project" value="UniProtKB-SubCell"/>
</dbReference>
<dbReference type="EMBL" id="JAGTTL010000015">
    <property type="protein sequence ID" value="KAK6311321.1"/>
    <property type="molecule type" value="Genomic_DNA"/>
</dbReference>
<protein>
    <recommendedName>
        <fullName evidence="3">U1 small nuclear ribonucleoprotein 70 kDa</fullName>
    </recommendedName>
</protein>
<dbReference type="GO" id="GO:0003729">
    <property type="term" value="F:mRNA binding"/>
    <property type="evidence" value="ECO:0007669"/>
    <property type="project" value="TreeGrafter"/>
</dbReference>
<evidence type="ECO:0000259" key="9">
    <source>
        <dbReference type="PROSITE" id="PS50102"/>
    </source>
</evidence>
<feature type="domain" description="RRM" evidence="9">
    <location>
        <begin position="103"/>
        <end position="156"/>
    </location>
</feature>
<evidence type="ECO:0000256" key="6">
    <source>
        <dbReference type="ARBA" id="ARBA00023274"/>
    </source>
</evidence>
<dbReference type="InterPro" id="IPR051183">
    <property type="entry name" value="U1_U11-U12_snRNP_70-35kDa"/>
</dbReference>
<dbReference type="GO" id="GO:0071011">
    <property type="term" value="C:precatalytic spliceosome"/>
    <property type="evidence" value="ECO:0007669"/>
    <property type="project" value="TreeGrafter"/>
</dbReference>
<dbReference type="GO" id="GO:0006886">
    <property type="term" value="P:intracellular protein transport"/>
    <property type="evidence" value="ECO:0007669"/>
    <property type="project" value="InterPro"/>
</dbReference>
<keyword evidence="5" id="KW-0539">Nucleus</keyword>
<feature type="region of interest" description="Disordered" evidence="8">
    <location>
        <begin position="48"/>
        <end position="72"/>
    </location>
</feature>
<evidence type="ECO:0000256" key="5">
    <source>
        <dbReference type="ARBA" id="ARBA00023242"/>
    </source>
</evidence>
<evidence type="ECO:0000256" key="8">
    <source>
        <dbReference type="SAM" id="MobiDB-lite"/>
    </source>
</evidence>
<dbReference type="PANTHER" id="PTHR13952:SF5">
    <property type="entry name" value="U1 SMALL NUCLEAR RIBONUCLEOPROTEIN 70 KDA"/>
    <property type="match status" value="1"/>
</dbReference>
<evidence type="ECO:0000313" key="10">
    <source>
        <dbReference type="EMBL" id="KAK6311321.1"/>
    </source>
</evidence>
<proteinExistence type="predicted"/>
<dbReference type="Pfam" id="PF12220">
    <property type="entry name" value="U1snRNP70_N"/>
    <property type="match status" value="1"/>
</dbReference>
<dbReference type="Gene3D" id="1.25.10.10">
    <property type="entry name" value="Leucine-rich Repeat Variant"/>
    <property type="match status" value="1"/>
</dbReference>
<comment type="subcellular location">
    <subcellularLocation>
        <location evidence="2">Endomembrane system</location>
        <topology evidence="2">Peripheral membrane protein</topology>
    </subcellularLocation>
    <subcellularLocation>
        <location evidence="1">Nucleus</location>
    </subcellularLocation>
</comment>
<keyword evidence="11" id="KW-1185">Reference proteome</keyword>
<comment type="caution">
    <text evidence="10">The sequence shown here is derived from an EMBL/GenBank/DDBJ whole genome shotgun (WGS) entry which is preliminary data.</text>
</comment>
<accession>A0AAN8LVA3</accession>
<keyword evidence="4 7" id="KW-0694">RNA-binding</keyword>
<dbReference type="InterPro" id="IPR011989">
    <property type="entry name" value="ARM-like"/>
</dbReference>
<dbReference type="PANTHER" id="PTHR13952">
    <property type="entry name" value="U1 SMALL NUCLEAR RIBONUCLEOPROTEIN 70 KD"/>
    <property type="match status" value="1"/>
</dbReference>
<dbReference type="Proteomes" id="UP001356427">
    <property type="component" value="Unassembled WGS sequence"/>
</dbReference>
<gene>
    <name evidence="10" type="ORF">J4Q44_G00169850</name>
</gene>
<dbReference type="InterPro" id="IPR022023">
    <property type="entry name" value="U1snRNP70_N"/>
</dbReference>
<reference evidence="10 11" key="1">
    <citation type="submission" date="2021-04" db="EMBL/GenBank/DDBJ databases">
        <authorList>
            <person name="De Guttry C."/>
            <person name="Zahm M."/>
            <person name="Klopp C."/>
            <person name="Cabau C."/>
            <person name="Louis A."/>
            <person name="Berthelot C."/>
            <person name="Parey E."/>
            <person name="Roest Crollius H."/>
            <person name="Montfort J."/>
            <person name="Robinson-Rechavi M."/>
            <person name="Bucao C."/>
            <person name="Bouchez O."/>
            <person name="Gislard M."/>
            <person name="Lluch J."/>
            <person name="Milhes M."/>
            <person name="Lampietro C."/>
            <person name="Lopez Roques C."/>
            <person name="Donnadieu C."/>
            <person name="Braasch I."/>
            <person name="Desvignes T."/>
            <person name="Postlethwait J."/>
            <person name="Bobe J."/>
            <person name="Wedekind C."/>
            <person name="Guiguen Y."/>
        </authorList>
    </citation>
    <scope>NUCLEOTIDE SEQUENCE [LARGE SCALE GENOMIC DNA]</scope>
    <source>
        <strain evidence="10">Cs_M1</strain>
        <tissue evidence="10">Blood</tissue>
    </source>
</reference>
<dbReference type="Pfam" id="PF00076">
    <property type="entry name" value="RRM_1"/>
    <property type="match status" value="1"/>
</dbReference>
<dbReference type="SUPFAM" id="SSF48371">
    <property type="entry name" value="ARM repeat"/>
    <property type="match status" value="1"/>
</dbReference>
<dbReference type="GO" id="GO:0030117">
    <property type="term" value="C:membrane coat"/>
    <property type="evidence" value="ECO:0007669"/>
    <property type="project" value="InterPro"/>
</dbReference>
<dbReference type="Pfam" id="PF01602">
    <property type="entry name" value="Adaptin_N"/>
    <property type="match status" value="1"/>
</dbReference>
<dbReference type="GO" id="GO:0003677">
    <property type="term" value="F:DNA binding"/>
    <property type="evidence" value="ECO:0007669"/>
    <property type="project" value="InterPro"/>
</dbReference>
<dbReference type="InterPro" id="IPR012677">
    <property type="entry name" value="Nucleotide-bd_a/b_plait_sf"/>
</dbReference>
<evidence type="ECO:0000256" key="1">
    <source>
        <dbReference type="ARBA" id="ARBA00004123"/>
    </source>
</evidence>
<dbReference type="InterPro" id="IPR035979">
    <property type="entry name" value="RBD_domain_sf"/>
</dbReference>
<keyword evidence="6" id="KW-0687">Ribonucleoprotein</keyword>
<dbReference type="InterPro" id="IPR002553">
    <property type="entry name" value="Clathrin/coatomer_adapt-like_N"/>
</dbReference>
<sequence length="419" mass="49139">MTQFLPPNLLALFAPRDPIPFLTQLEKLPHEKHHNQPYCGIAPFIRHFEDPRDAPPPTRAETRDERLERKRREKIERRQTVVETELKLWDPHNDPNAQGDAFKTLFVARVNYDTTESKLRREFEVYGPIKRIYIVYNKRSGKPRGYAFIEYEHERDMHCEYHERPTPPHNSPHLKWESECWEGKSKEAEIKRINKELANIRSKFKGDKALDGYSKKKYVCKLLFIFLLGHDIDFGHMEAVNLLSSNNNTLRRHGLKSCSARKVPVLKPAHVQARLKFANDHLDDPEEEWEKVMWSDETKIEIFGLNSTRRVWRKKKDGYNPKNTIPTVKHGGGNIILWGCFSAKGTGRLHRIEGRMDGAMYREILANNLLPSVRALKMGHGWVFQHDNDPKHTARETKEWLSKKHLKVLEWPSQSPDLK</sequence>
<dbReference type="Gene3D" id="3.30.420.10">
    <property type="entry name" value="Ribonuclease H-like superfamily/Ribonuclease H"/>
    <property type="match status" value="1"/>
</dbReference>
<evidence type="ECO:0000256" key="7">
    <source>
        <dbReference type="PROSITE-ProRule" id="PRU00176"/>
    </source>
</evidence>